<organism evidence="2 3">
    <name type="scientific">Botrimarina mediterranea</name>
    <dbReference type="NCBI Taxonomy" id="2528022"/>
    <lineage>
        <taxon>Bacteria</taxon>
        <taxon>Pseudomonadati</taxon>
        <taxon>Planctomycetota</taxon>
        <taxon>Planctomycetia</taxon>
        <taxon>Pirellulales</taxon>
        <taxon>Lacipirellulaceae</taxon>
        <taxon>Botrimarina</taxon>
    </lineage>
</organism>
<dbReference type="KEGG" id="bmei:Spa11_10950"/>
<proteinExistence type="predicted"/>
<dbReference type="AlphaFoldDB" id="A0A518K541"/>
<gene>
    <name evidence="2" type="ORF">Spa11_10950</name>
</gene>
<accession>A0A518K541</accession>
<sequence>MDNQLLDETPARARALHEASLVLRESSGTSRGGCSLPLLIERVLRRLLTNPEMEFRMLTRIALTMAAGLILPAAVGAGPLNPKVVSADAKWVAHVDFAALNDTKAVREVRDIWPKKTEKAREWMQENYGIDTREDFESATAYGSSYGKDDCVVVLKSNYSEDKVHSRIESQEDVKTTEWRGHKIYTCQASKMKSKHHKADSNDEKKDASSSNHKSDSKWADKSDRVAWVLVDDETIVYSKSVRSLKDAVETLEGHAESLEGKESELTADIPDNAVVYAAAVELDSISHEGAMFPLLRQHKRACYALGEKDGELFDELKLVARNEKVAEKMEKVVEGYAAAMKVMFIDSEPMSKMLENVEIEQDNATVKTCWNGDVDRFAEALKDCKKNMKR</sequence>
<protein>
    <submittedName>
        <fullName evidence="2">Uncharacterized protein</fullName>
    </submittedName>
</protein>
<evidence type="ECO:0000313" key="3">
    <source>
        <dbReference type="Proteomes" id="UP000316426"/>
    </source>
</evidence>
<reference evidence="2 3" key="1">
    <citation type="submission" date="2019-02" db="EMBL/GenBank/DDBJ databases">
        <title>Deep-cultivation of Planctomycetes and their phenomic and genomic characterization uncovers novel biology.</title>
        <authorList>
            <person name="Wiegand S."/>
            <person name="Jogler M."/>
            <person name="Boedeker C."/>
            <person name="Pinto D."/>
            <person name="Vollmers J."/>
            <person name="Rivas-Marin E."/>
            <person name="Kohn T."/>
            <person name="Peeters S.H."/>
            <person name="Heuer A."/>
            <person name="Rast P."/>
            <person name="Oberbeckmann S."/>
            <person name="Bunk B."/>
            <person name="Jeske O."/>
            <person name="Meyerdierks A."/>
            <person name="Storesund J.E."/>
            <person name="Kallscheuer N."/>
            <person name="Luecker S."/>
            <person name="Lage O.M."/>
            <person name="Pohl T."/>
            <person name="Merkel B.J."/>
            <person name="Hornburger P."/>
            <person name="Mueller R.-W."/>
            <person name="Bruemmer F."/>
            <person name="Labrenz M."/>
            <person name="Spormann A.M."/>
            <person name="Op den Camp H."/>
            <person name="Overmann J."/>
            <person name="Amann R."/>
            <person name="Jetten M.S.M."/>
            <person name="Mascher T."/>
            <person name="Medema M.H."/>
            <person name="Devos D.P."/>
            <person name="Kaster A.-K."/>
            <person name="Ovreas L."/>
            <person name="Rohde M."/>
            <person name="Galperin M.Y."/>
            <person name="Jogler C."/>
        </authorList>
    </citation>
    <scope>NUCLEOTIDE SEQUENCE [LARGE SCALE GENOMIC DNA]</scope>
    <source>
        <strain evidence="2 3">Spa11</strain>
    </source>
</reference>
<dbReference type="EMBL" id="CP036349">
    <property type="protein sequence ID" value="QDV72911.1"/>
    <property type="molecule type" value="Genomic_DNA"/>
</dbReference>
<dbReference type="Proteomes" id="UP000316426">
    <property type="component" value="Chromosome"/>
</dbReference>
<evidence type="ECO:0000256" key="1">
    <source>
        <dbReference type="SAM" id="MobiDB-lite"/>
    </source>
</evidence>
<feature type="compositionally biased region" description="Basic and acidic residues" evidence="1">
    <location>
        <begin position="199"/>
        <end position="218"/>
    </location>
</feature>
<feature type="region of interest" description="Disordered" evidence="1">
    <location>
        <begin position="189"/>
        <end position="218"/>
    </location>
</feature>
<keyword evidence="3" id="KW-1185">Reference proteome</keyword>
<name>A0A518K541_9BACT</name>
<evidence type="ECO:0000313" key="2">
    <source>
        <dbReference type="EMBL" id="QDV72911.1"/>
    </source>
</evidence>